<accession>A0A9Q5CNW5</accession>
<protein>
    <submittedName>
        <fullName evidence="1">Uncharacterized protein</fullName>
    </submittedName>
</protein>
<evidence type="ECO:0000313" key="1">
    <source>
        <dbReference type="EMBL" id="NRV11108.1"/>
    </source>
</evidence>
<dbReference type="RefSeq" id="WP_077307647.1">
    <property type="nucleotide sequence ID" value="NZ_CP016090.1"/>
</dbReference>
<dbReference type="Proteomes" id="UP000821656">
    <property type="component" value="Unassembled WGS sequence"/>
</dbReference>
<reference evidence="1" key="1">
    <citation type="submission" date="2020-05" db="EMBL/GenBank/DDBJ databases">
        <title>Genomic insights into acetone-butanol-ethanol (ABE) fermentation by sequencing solventogenic clostridia strains.</title>
        <authorList>
            <person name="Brown S."/>
        </authorList>
    </citation>
    <scope>NUCLEOTIDE SEQUENCE</scope>
    <source>
        <strain evidence="1">DJ126</strain>
    </source>
</reference>
<dbReference type="EMBL" id="JABSXK010000001">
    <property type="protein sequence ID" value="NRV11108.1"/>
    <property type="molecule type" value="Genomic_DNA"/>
</dbReference>
<organism evidence="1 2">
    <name type="scientific">Clostridium beijerinckii</name>
    <name type="common">Clostridium MP</name>
    <dbReference type="NCBI Taxonomy" id="1520"/>
    <lineage>
        <taxon>Bacteria</taxon>
        <taxon>Bacillati</taxon>
        <taxon>Bacillota</taxon>
        <taxon>Clostridia</taxon>
        <taxon>Eubacteriales</taxon>
        <taxon>Clostridiaceae</taxon>
        <taxon>Clostridium</taxon>
    </lineage>
</organism>
<comment type="caution">
    <text evidence="1">The sequence shown here is derived from an EMBL/GenBank/DDBJ whole genome shotgun (WGS) entry which is preliminary data.</text>
</comment>
<evidence type="ECO:0000313" key="2">
    <source>
        <dbReference type="Proteomes" id="UP000821656"/>
    </source>
</evidence>
<name>A0A9Q5CNW5_CLOBE</name>
<sequence length="319" mass="37063">MKKNFNKIPKHIANKLSEFKNSTITVFSFIKLTKEDIISEKLNHLNVSINNGDIIFTNILLPSINQGRYSKYNVNGRIIKLKKLPKIDKTFSVDSPNFGDPLKGYHTTTFSRKVYQTNFIPPKFLNLVFELQDNSDNNSYLFKVYTDTILDKNSSSFEDDLLFHCNLLQENIMSCDVTDSSIVDKQYIEDLHVDWELLPPGEIKKNPKLFLNPKDYDNPKAYDLIKERLDFFENLGAINYIHGHNKFNSYKGALFPNDIVLLENYNYGNAIYIFKNNWTELTKLSRTELLNSHDENIVRVKHTSNWKNNVKNALSLLCS</sequence>
<proteinExistence type="predicted"/>
<gene>
    <name evidence="1" type="ORF">DFH45_004071</name>
</gene>
<dbReference type="AlphaFoldDB" id="A0A9Q5CNW5"/>